<name>A0A6P6AXF0_DURZI</name>
<keyword evidence="7" id="KW-0677">Repeat</keyword>
<dbReference type="PROSITE" id="PS51450">
    <property type="entry name" value="LRR"/>
    <property type="match status" value="2"/>
</dbReference>
<sequence>MITDNLEWLSRLSSLKSLRIGSTDFTKASNWLQVIQSHPSLSVLVLEECDFAEVDPSSLSRFNSSNSLAVLSLTSGFSLHPSTFPLLLNISSNLVQLDLSSNNLSGSIPDSFENMPALEFIKFYNNRLEGGIPKSMGNLCSLQALDMRFNNLSEPLTVTLEKLSGCAKDSLEILALAFNDLYGSMPSFVPFSSLTILELQNNRLSGRVQDNFGNFSELTFLNLAGNRFTGPLPDLSRLSWLRNLYLASNQLEGPFPVSIGKMSQLVLLDVSSNALNGVISEAHLFNLSQLRLLFISFNSLSLNLSSDWIPPFQLDYIEMRSCELGPQFPGWLRRQTNFSHLDISHSKISDAIPYWFWNLPSRLMYLNLSFNNISGSVPNLPLKLDYIPVIDLRSNLFYGPIPQFFSNSTVLDLSNNMFCGPLSFLCTKTDNLLGYLDLSNNLLSGSIPDCWMTYRLLTVINLENNNLSGIIPNSVGSLALLESLRLRNTSLYGELPQSLENCRGLKLLDLGENKLTGIIPPWLGERLKSLIALCLRSNGFHGNIPSTLCRQQFLQILDLSLNNLSGTIPSCLNNLTAMAHLRSLQATVHSSYPYADADFTGSFTSNIWMMGTYDDHLLVIWKGLEQEYGKTLGLLKIIDLSSNQLSGEIPEEIASLQGLITLNLSRNMLRGSIIRGIGQLQRLESLDLSTNSLSGEIPKSMVDLSFLSVLDLSNNNLSGKIPLSTQLQSFNGSSYSGNPGLCGAPLSKCPGDEITRPPNNGGSESSTDRDEELFEPLWFFTGMAAGFVIGFWGVLGTLLLNRSWRHRYFGFLSKLGEWICLTMALKMAKLQRRL</sequence>
<organism evidence="14 15">
    <name type="scientific">Durio zibethinus</name>
    <name type="common">Durian</name>
    <dbReference type="NCBI Taxonomy" id="66656"/>
    <lineage>
        <taxon>Eukaryota</taxon>
        <taxon>Viridiplantae</taxon>
        <taxon>Streptophyta</taxon>
        <taxon>Embryophyta</taxon>
        <taxon>Tracheophyta</taxon>
        <taxon>Spermatophyta</taxon>
        <taxon>Magnoliopsida</taxon>
        <taxon>eudicotyledons</taxon>
        <taxon>Gunneridae</taxon>
        <taxon>Pentapetalae</taxon>
        <taxon>rosids</taxon>
        <taxon>malvids</taxon>
        <taxon>Malvales</taxon>
        <taxon>Malvaceae</taxon>
        <taxon>Helicteroideae</taxon>
        <taxon>Durio</taxon>
    </lineage>
</organism>
<evidence type="ECO:0000256" key="6">
    <source>
        <dbReference type="ARBA" id="ARBA00022729"/>
    </source>
</evidence>
<keyword evidence="8 13" id="KW-1133">Transmembrane helix</keyword>
<comment type="subcellular location">
    <subcellularLocation>
        <location evidence="1">Cell membrane</location>
        <topology evidence="1">Single-pass type I membrane protein</topology>
    </subcellularLocation>
</comment>
<keyword evidence="3" id="KW-1003">Cell membrane</keyword>
<evidence type="ECO:0000256" key="3">
    <source>
        <dbReference type="ARBA" id="ARBA00022475"/>
    </source>
</evidence>
<dbReference type="InterPro" id="IPR046956">
    <property type="entry name" value="RLP23-like"/>
</dbReference>
<evidence type="ECO:0000256" key="2">
    <source>
        <dbReference type="ARBA" id="ARBA00009592"/>
    </source>
</evidence>
<dbReference type="KEGG" id="dzi:111313096"/>
<evidence type="ECO:0000256" key="8">
    <source>
        <dbReference type="ARBA" id="ARBA00022989"/>
    </source>
</evidence>
<gene>
    <name evidence="15" type="primary">LOC111313096</name>
</gene>
<dbReference type="GO" id="GO:0005886">
    <property type="term" value="C:plasma membrane"/>
    <property type="evidence" value="ECO:0007669"/>
    <property type="project" value="UniProtKB-SubCell"/>
</dbReference>
<evidence type="ECO:0000313" key="15">
    <source>
        <dbReference type="RefSeq" id="XP_022769543.1"/>
    </source>
</evidence>
<dbReference type="GO" id="GO:0016301">
    <property type="term" value="F:kinase activity"/>
    <property type="evidence" value="ECO:0007669"/>
    <property type="project" value="UniProtKB-KW"/>
</dbReference>
<evidence type="ECO:0000256" key="9">
    <source>
        <dbReference type="ARBA" id="ARBA00023136"/>
    </source>
</evidence>
<dbReference type="Gene3D" id="3.80.10.10">
    <property type="entry name" value="Ribonuclease Inhibitor"/>
    <property type="match status" value="3"/>
</dbReference>
<dbReference type="RefSeq" id="XP_022769543.1">
    <property type="nucleotide sequence ID" value="XM_022913808.1"/>
</dbReference>
<dbReference type="Pfam" id="PF13855">
    <property type="entry name" value="LRR_8"/>
    <property type="match status" value="1"/>
</dbReference>
<dbReference type="PRINTS" id="PR00019">
    <property type="entry name" value="LEURICHRPT"/>
</dbReference>
<dbReference type="FunFam" id="3.80.10.10:FF:000095">
    <property type="entry name" value="LRR receptor-like serine/threonine-protein kinase GSO1"/>
    <property type="match status" value="1"/>
</dbReference>
<evidence type="ECO:0000313" key="14">
    <source>
        <dbReference type="Proteomes" id="UP000515121"/>
    </source>
</evidence>
<dbReference type="PANTHER" id="PTHR48063:SF101">
    <property type="entry name" value="LRR RECEPTOR-LIKE SERINE_THREONINE-PROTEIN KINASE FLS2"/>
    <property type="match status" value="1"/>
</dbReference>
<proteinExistence type="inferred from homology"/>
<feature type="transmembrane region" description="Helical" evidence="13">
    <location>
        <begin position="777"/>
        <end position="800"/>
    </location>
</feature>
<protein>
    <submittedName>
        <fullName evidence="15">Probable inactive leucine-rich repeat receptor kinase XIAO</fullName>
    </submittedName>
</protein>
<keyword evidence="10 15" id="KW-0675">Receptor</keyword>
<dbReference type="FunFam" id="3.80.10.10:FF:000111">
    <property type="entry name" value="LRR receptor-like serine/threonine-protein kinase ERECTA"/>
    <property type="match status" value="1"/>
</dbReference>
<dbReference type="InterPro" id="IPR001611">
    <property type="entry name" value="Leu-rich_rpt"/>
</dbReference>
<dbReference type="PANTHER" id="PTHR48063">
    <property type="entry name" value="LRR RECEPTOR-LIKE KINASE"/>
    <property type="match status" value="1"/>
</dbReference>
<dbReference type="FunFam" id="3.80.10.10:FF:001347">
    <property type="entry name" value="LRR receptor-like serine/threonine-protein kinase GSO2"/>
    <property type="match status" value="1"/>
</dbReference>
<keyword evidence="6" id="KW-0732">Signal</keyword>
<keyword evidence="5 13" id="KW-0812">Transmembrane</keyword>
<accession>A0A6P6AXF0</accession>
<dbReference type="AlphaFoldDB" id="A0A6P6AXF0"/>
<keyword evidence="11" id="KW-0325">Glycoprotein</keyword>
<feature type="region of interest" description="Disordered" evidence="12">
    <location>
        <begin position="748"/>
        <end position="768"/>
    </location>
</feature>
<evidence type="ECO:0000256" key="13">
    <source>
        <dbReference type="SAM" id="Phobius"/>
    </source>
</evidence>
<reference evidence="15" key="1">
    <citation type="submission" date="2025-08" db="UniProtKB">
        <authorList>
            <consortium name="RefSeq"/>
        </authorList>
    </citation>
    <scope>IDENTIFICATION</scope>
    <source>
        <tissue evidence="15">Fruit stalk</tissue>
    </source>
</reference>
<dbReference type="OrthoDB" id="842184at2759"/>
<dbReference type="InterPro" id="IPR032675">
    <property type="entry name" value="LRR_dom_sf"/>
</dbReference>
<evidence type="ECO:0000256" key="12">
    <source>
        <dbReference type="SAM" id="MobiDB-lite"/>
    </source>
</evidence>
<keyword evidence="14" id="KW-1185">Reference proteome</keyword>
<evidence type="ECO:0000256" key="11">
    <source>
        <dbReference type="ARBA" id="ARBA00023180"/>
    </source>
</evidence>
<evidence type="ECO:0000256" key="1">
    <source>
        <dbReference type="ARBA" id="ARBA00004251"/>
    </source>
</evidence>
<evidence type="ECO:0000256" key="4">
    <source>
        <dbReference type="ARBA" id="ARBA00022614"/>
    </source>
</evidence>
<evidence type="ECO:0000256" key="5">
    <source>
        <dbReference type="ARBA" id="ARBA00022692"/>
    </source>
</evidence>
<keyword evidence="15" id="KW-0808">Transferase</keyword>
<keyword evidence="4" id="KW-0433">Leucine-rich repeat</keyword>
<dbReference type="GeneID" id="111313096"/>
<keyword evidence="15" id="KW-0418">Kinase</keyword>
<dbReference type="SUPFAM" id="SSF52058">
    <property type="entry name" value="L domain-like"/>
    <property type="match status" value="3"/>
</dbReference>
<comment type="similarity">
    <text evidence="2">Belongs to the RLP family.</text>
</comment>
<dbReference type="Proteomes" id="UP000515121">
    <property type="component" value="Unplaced"/>
</dbReference>
<dbReference type="Pfam" id="PF00560">
    <property type="entry name" value="LRR_1"/>
    <property type="match status" value="10"/>
</dbReference>
<evidence type="ECO:0000256" key="7">
    <source>
        <dbReference type="ARBA" id="ARBA00022737"/>
    </source>
</evidence>
<evidence type="ECO:0000256" key="10">
    <source>
        <dbReference type="ARBA" id="ARBA00023170"/>
    </source>
</evidence>
<keyword evidence="9 13" id="KW-0472">Membrane</keyword>